<dbReference type="SUPFAM" id="SSF47266">
    <property type="entry name" value="4-helical cytokines"/>
    <property type="match status" value="1"/>
</dbReference>
<gene>
    <name evidence="2" type="primary">il22</name>
</gene>
<dbReference type="OrthoDB" id="9451249at2759"/>
<dbReference type="GO" id="GO:0005576">
    <property type="term" value="C:extracellular region"/>
    <property type="evidence" value="ECO:0007669"/>
    <property type="project" value="InterPro"/>
</dbReference>
<proteinExistence type="predicted"/>
<accession>A0A8M1HIW9</accession>
<evidence type="ECO:0000313" key="2">
    <source>
        <dbReference type="RefSeq" id="XP_040928424.1"/>
    </source>
</evidence>
<reference evidence="2" key="1">
    <citation type="submission" date="2025-08" db="UniProtKB">
        <authorList>
            <consortium name="RefSeq"/>
        </authorList>
    </citation>
    <scope>IDENTIFICATION</scope>
</reference>
<dbReference type="PANTHER" id="PTHR48488:SF1">
    <property type="entry name" value="INTERLEUKIN-22"/>
    <property type="match status" value="1"/>
</dbReference>
<keyword evidence="1" id="KW-1185">Reference proteome</keyword>
<dbReference type="InterPro" id="IPR009079">
    <property type="entry name" value="4_helix_cytokine-like_core"/>
</dbReference>
<protein>
    <submittedName>
        <fullName evidence="2">Interleukin-22</fullName>
    </submittedName>
</protein>
<organism evidence="1 2">
    <name type="scientific">Betta splendens</name>
    <name type="common">Siamese fighting fish</name>
    <dbReference type="NCBI Taxonomy" id="158456"/>
    <lineage>
        <taxon>Eukaryota</taxon>
        <taxon>Metazoa</taxon>
        <taxon>Chordata</taxon>
        <taxon>Craniata</taxon>
        <taxon>Vertebrata</taxon>
        <taxon>Euteleostomi</taxon>
        <taxon>Actinopterygii</taxon>
        <taxon>Neopterygii</taxon>
        <taxon>Teleostei</taxon>
        <taxon>Neoteleostei</taxon>
        <taxon>Acanthomorphata</taxon>
        <taxon>Anabantaria</taxon>
        <taxon>Anabantiformes</taxon>
        <taxon>Anabantoidei</taxon>
        <taxon>Osphronemidae</taxon>
        <taxon>Betta</taxon>
    </lineage>
</organism>
<dbReference type="AlphaFoldDB" id="A0A8M1HIW9"/>
<dbReference type="Gene3D" id="1.20.1250.10">
    <property type="match status" value="1"/>
</dbReference>
<dbReference type="RefSeq" id="XP_040928424.1">
    <property type="nucleotide sequence ID" value="XM_041072490.2"/>
</dbReference>
<dbReference type="KEGG" id="bspl:114862540"/>
<name>A0A8M1HIW9_BETSP</name>
<dbReference type="CTD" id="50616"/>
<dbReference type="PANTHER" id="PTHR48488">
    <property type="entry name" value="INTERLEUKIN-22"/>
    <property type="match status" value="1"/>
</dbReference>
<sequence length="238" mass="26349">MKSPVGGGGLICIKIQRREPSSQHLLAGENSDTSSASKDYDQLSSGEMKLTIASLVSFLRPAAPLLVLLSLLVIGWAERAAGLPINPPISDPLRNPDTYAAVREVSQHAQSLDTGDDSDTRLMPKANTDQDLLKLCCLHANILDYYLYNILSHRDNEHHKMQRLRTDLTRVSEDLQAHGCNVTHYHDHHHAVEFRRKLTKMGGERGITKAMGEIDILFNYLQDFCAKPKNSTGPAAAQ</sequence>
<dbReference type="InterPro" id="IPR020453">
    <property type="entry name" value="IL-22"/>
</dbReference>
<dbReference type="GeneID" id="114862540"/>
<evidence type="ECO:0000313" key="1">
    <source>
        <dbReference type="Proteomes" id="UP000515150"/>
    </source>
</evidence>
<dbReference type="Proteomes" id="UP000515150">
    <property type="component" value="Chromosome 9"/>
</dbReference>